<proteinExistence type="predicted"/>
<dbReference type="GO" id="GO:0046872">
    <property type="term" value="F:metal ion binding"/>
    <property type="evidence" value="ECO:0007669"/>
    <property type="project" value="UniProtKB-KW"/>
</dbReference>
<dbReference type="PIRSF" id="PIRSF037228">
    <property type="entry name" value="Lant_mod_RumM"/>
    <property type="match status" value="1"/>
</dbReference>
<evidence type="ECO:0000313" key="4">
    <source>
        <dbReference type="Proteomes" id="UP000667802"/>
    </source>
</evidence>
<feature type="binding site" evidence="1">
    <location>
        <position position="962"/>
    </location>
    <ligand>
        <name>Zn(2+)</name>
        <dbReference type="ChEBI" id="CHEBI:29105"/>
    </ligand>
</feature>
<dbReference type="Gene3D" id="1.50.10.10">
    <property type="match status" value="1"/>
</dbReference>
<dbReference type="InterPro" id="IPR012341">
    <property type="entry name" value="6hp_glycosidase-like_sf"/>
</dbReference>
<feature type="binding site" evidence="1">
    <location>
        <position position="1007"/>
    </location>
    <ligand>
        <name>Zn(2+)</name>
        <dbReference type="ChEBI" id="CHEBI:29105"/>
    </ligand>
</feature>
<keyword evidence="1" id="KW-0862">Zinc</keyword>
<gene>
    <name evidence="3" type="ORF">G7B40_010550</name>
</gene>
<evidence type="ECO:0000256" key="1">
    <source>
        <dbReference type="PIRSR" id="PIRSR607822-1"/>
    </source>
</evidence>
<keyword evidence="1" id="KW-0479">Metal-binding</keyword>
<dbReference type="SUPFAM" id="SSF158745">
    <property type="entry name" value="LanC-like"/>
    <property type="match status" value="1"/>
</dbReference>
<keyword evidence="4" id="KW-1185">Reference proteome</keyword>
<dbReference type="CDD" id="cd04792">
    <property type="entry name" value="LanM-like"/>
    <property type="match status" value="1"/>
</dbReference>
<protein>
    <submittedName>
        <fullName evidence="3">Type 2 lanthipeptide synthetase LanM family protein</fullName>
    </submittedName>
</protein>
<comment type="caution">
    <text evidence="3">The sequence shown here is derived from an EMBL/GenBank/DDBJ whole genome shotgun (WGS) entry which is preliminary data.</text>
</comment>
<dbReference type="InterPro" id="IPR025410">
    <property type="entry name" value="Lant_dehyd"/>
</dbReference>
<accession>A0AAP5I5B8</accession>
<dbReference type="InterPro" id="IPR017146">
    <property type="entry name" value="Lanti_2_LanM"/>
</dbReference>
<organism evidence="3 4">
    <name type="scientific">Aetokthonos hydrillicola Thurmond2011</name>
    <dbReference type="NCBI Taxonomy" id="2712845"/>
    <lineage>
        <taxon>Bacteria</taxon>
        <taxon>Bacillati</taxon>
        <taxon>Cyanobacteriota</taxon>
        <taxon>Cyanophyceae</taxon>
        <taxon>Nostocales</taxon>
        <taxon>Hapalosiphonaceae</taxon>
        <taxon>Aetokthonos</taxon>
    </lineage>
</organism>
<dbReference type="PRINTS" id="PR01950">
    <property type="entry name" value="LANCSUPER"/>
</dbReference>
<dbReference type="SMART" id="SM01260">
    <property type="entry name" value="LANC_like"/>
    <property type="match status" value="1"/>
</dbReference>
<name>A0AAP5I5B8_9CYAN</name>
<evidence type="ECO:0000259" key="2">
    <source>
        <dbReference type="Pfam" id="PF13575"/>
    </source>
</evidence>
<dbReference type="RefSeq" id="WP_208339018.1">
    <property type="nucleotide sequence ID" value="NZ_CAWQFN010000472.1"/>
</dbReference>
<dbReference type="InterPro" id="IPR007822">
    <property type="entry name" value="LANC-like"/>
</dbReference>
<dbReference type="NCBIfam" id="TIGR03897">
    <property type="entry name" value="lanti_2_LanM"/>
    <property type="match status" value="1"/>
</dbReference>
<evidence type="ECO:0000313" key="3">
    <source>
        <dbReference type="EMBL" id="MDR9895004.1"/>
    </source>
</evidence>
<dbReference type="GO" id="GO:0031179">
    <property type="term" value="P:peptide modification"/>
    <property type="evidence" value="ECO:0007669"/>
    <property type="project" value="InterPro"/>
</dbReference>
<dbReference type="Proteomes" id="UP000667802">
    <property type="component" value="Unassembled WGS sequence"/>
</dbReference>
<reference evidence="4" key="1">
    <citation type="journal article" date="2021" name="Science">
        <title>Hunting the eagle killer: A cyanobacterial neurotoxin causes vacuolar myelinopathy.</title>
        <authorList>
            <person name="Breinlinger S."/>
            <person name="Phillips T.J."/>
            <person name="Haram B.N."/>
            <person name="Mares J."/>
            <person name="Martinez Yerena J.A."/>
            <person name="Hrouzek P."/>
            <person name="Sobotka R."/>
            <person name="Henderson W.M."/>
            <person name="Schmieder P."/>
            <person name="Williams S.M."/>
            <person name="Lauderdale J.D."/>
            <person name="Wilde H.D."/>
            <person name="Gerrin W."/>
            <person name="Kust A."/>
            <person name="Washington J.W."/>
            <person name="Wagner C."/>
            <person name="Geier B."/>
            <person name="Liebeke M."/>
            <person name="Enke H."/>
            <person name="Niedermeyer T.H.J."/>
            <person name="Wilde S.B."/>
        </authorList>
    </citation>
    <scope>NUCLEOTIDE SEQUENCE [LARGE SCALE GENOMIC DNA]</scope>
    <source>
        <strain evidence="4">Thurmond2011</strain>
    </source>
</reference>
<dbReference type="GO" id="GO:0005975">
    <property type="term" value="P:carbohydrate metabolic process"/>
    <property type="evidence" value="ECO:0007669"/>
    <property type="project" value="InterPro"/>
</dbReference>
<feature type="domain" description="Lantibiotic biosynthesis protein dehydration" evidence="2">
    <location>
        <begin position="225"/>
        <end position="607"/>
    </location>
</feature>
<dbReference type="Pfam" id="PF05147">
    <property type="entry name" value="LANC_like"/>
    <property type="match status" value="1"/>
</dbReference>
<dbReference type="EMBL" id="JAALHA020000003">
    <property type="protein sequence ID" value="MDR9895004.1"/>
    <property type="molecule type" value="Genomic_DNA"/>
</dbReference>
<dbReference type="AlphaFoldDB" id="A0AAP5I5B8"/>
<dbReference type="Pfam" id="PF13575">
    <property type="entry name" value="DUF4135"/>
    <property type="match status" value="1"/>
</dbReference>
<sequence length="1092" mass="121600">MKLYQKDLAQIVGKASIIAERLKSNVLINEDLINNSSVNSRLERWCRVAAKGNAQKFEKRLAWDGLDVNTVRRVLDTPSWVKDAPQPAWAETLAAIMGSMGSVEIVEKSNLNQYRFIDPEEPTPFETVFIPFVEVARKQLIAQAKGKYQLLEQQVQVVLERDLVQKLASIGGQTLQAEFVTFRNFRRSSLVSSVVQSGGSPARELYQQFIEHLLSDNLLSFFQKYSVLARLLATVTNLWVEAISEFLQRLAKDWWEIQQTFQVEGELGQIVKLDLNIADAHNRGRCVIIIEFSCGLKLVYKPRTLGLEKAYFQLLSWFNEQGTALPFKVLTVIDCSSYGWVEYVAQLPCENDLAIKRYYQRAGALLCLLYALKGKDCHYENLIASGEHPVLIDLETLLQAEIRELEDQGDYGELQTLVNQVLDNSVLSTGLLPNWELSPDGHTLFDVSGLGGVGEQQMPYQILTWHNVNTDHMALGQQYGKLAHQANLPTLDGVICLPNGYTEEIVDGFRQMYQFLLDRQAAILAPDGPLASLARQKVRLLFRNTRLYGVVLKNALAPQFLQNGADFSIELDILSRAFLVCDEKPYCWQLLRREEEALAQLDMPYLSAYSDSNALIISSEETIAGALREPSYDSVIARLQRLSSEDLAQQTSIIRGSLYALVATDLDNSSMSENKLPKLGDFTPLSREAMLQQALLIAADLKEKAIYTADGMTRWTGLEYMPKTGRLQLQLIDFGLEGGCGIALFLAALERVTGGAGYRDLALSALKLLRRILNNFKAYQLLKMSVDLGATGGFGSILYALVKVSQFLDEPALLKDARQLAFLLTPTDIIGDRDLDISTGTAGALLGLLALYQATGDSSTLEMAVTCGQHLLARRSISETGYKTWKAMGLEKPLTGFSHGAAGISYALLRLYGVTSDLAYLEAAKEAIAYETSVFSQEAKNWPDFRPFVLKDKQPTFMTSWCHGASGIGLARLGSLKYLDTPEIRRDIDIALQATLKFPWQGVDHLCCGNFGRVDVLLEASQRLSRPDLLETVPQHIAWVVDRAKQTGGFHLFHGVTQGVYHPGFFRGVAGIGYELLRLAEPDLLPSALLWE</sequence>